<dbReference type="EMBL" id="LCYA01000052">
    <property type="protein sequence ID" value="KWV89301.1"/>
    <property type="molecule type" value="Genomic_DNA"/>
</dbReference>
<comment type="caution">
    <text evidence="2">The sequence shown here is derived from an EMBL/GenBank/DDBJ whole genome shotgun (WGS) entry which is preliminary data.</text>
</comment>
<sequence length="44" mass="4584">MAMLAAIGAMARPIEMITGPITTGGSSRSIKPVPLTFTARPRNV</sequence>
<protein>
    <submittedName>
        <fullName evidence="2">Uncharacterized protein</fullName>
    </submittedName>
</protein>
<feature type="compositionally biased region" description="Polar residues" evidence="1">
    <location>
        <begin position="20"/>
        <end position="29"/>
    </location>
</feature>
<evidence type="ECO:0000313" key="3">
    <source>
        <dbReference type="Proteomes" id="UP000061348"/>
    </source>
</evidence>
<evidence type="ECO:0000256" key="1">
    <source>
        <dbReference type="SAM" id="MobiDB-lite"/>
    </source>
</evidence>
<accession>A0A109LKM1</accession>
<name>A0A109LKM1_PSEFL</name>
<gene>
    <name evidence="2" type="ORF">PFLmoz3_02204</name>
</gene>
<dbReference type="AlphaFoldDB" id="A0A109LKM1"/>
<feature type="region of interest" description="Disordered" evidence="1">
    <location>
        <begin position="20"/>
        <end position="44"/>
    </location>
</feature>
<evidence type="ECO:0000313" key="2">
    <source>
        <dbReference type="EMBL" id="KWV89301.1"/>
    </source>
</evidence>
<proteinExistence type="predicted"/>
<reference evidence="2 3" key="1">
    <citation type="submission" date="2015-05" db="EMBL/GenBank/DDBJ databases">
        <title>A genomic and transcriptomic approach to investigate the blue pigment phenotype in Pseudomonas fluorescens.</title>
        <authorList>
            <person name="Andreani N.A."/>
            <person name="Cardazzo B."/>
        </authorList>
    </citation>
    <scope>NUCLEOTIDE SEQUENCE [LARGE SCALE GENOMIC DNA]</scope>
    <source>
        <strain evidence="2 3">Ps_22</strain>
    </source>
</reference>
<organism evidence="2 3">
    <name type="scientific">Pseudomonas fluorescens</name>
    <dbReference type="NCBI Taxonomy" id="294"/>
    <lineage>
        <taxon>Bacteria</taxon>
        <taxon>Pseudomonadati</taxon>
        <taxon>Pseudomonadota</taxon>
        <taxon>Gammaproteobacteria</taxon>
        <taxon>Pseudomonadales</taxon>
        <taxon>Pseudomonadaceae</taxon>
        <taxon>Pseudomonas</taxon>
    </lineage>
</organism>
<dbReference type="Proteomes" id="UP000061348">
    <property type="component" value="Unassembled WGS sequence"/>
</dbReference>